<dbReference type="AlphaFoldDB" id="A0A9X4G4Q2"/>
<reference evidence="1" key="1">
    <citation type="submission" date="2022-11" db="EMBL/GenBank/DDBJ databases">
        <authorList>
            <person name="Kamali M."/>
            <person name="Peak L."/>
            <person name="Go Y.Y."/>
            <person name="Balasuriya U.B.R."/>
            <person name="Carossino M."/>
        </authorList>
    </citation>
    <scope>NUCLEOTIDE SEQUENCE</scope>
    <source>
        <strain evidence="1">4524</strain>
    </source>
</reference>
<dbReference type="RefSeq" id="WP_275217771.1">
    <property type="nucleotide sequence ID" value="NZ_JAPHVQ010000004.1"/>
</dbReference>
<dbReference type="Pfam" id="PF05125">
    <property type="entry name" value="Phage_cap_P2"/>
    <property type="match status" value="1"/>
</dbReference>
<accession>A0A9X4G4Q2</accession>
<keyword evidence="2" id="KW-1185">Reference proteome</keyword>
<dbReference type="EMBL" id="JAPHVQ010000004">
    <property type="protein sequence ID" value="MDE8034655.1"/>
    <property type="molecule type" value="Genomic_DNA"/>
</dbReference>
<sequence>MNEFTLTKLAEYFASVATANAVALSTVENGKKFNVSPTAQQTLETAVLQSSDFLKQINIIPVTEKSGEAVQVGISGPIASRTNTKEKARKTKNPTSLGSNTYDCQKTDFDTNISYDQLDIWAKFPDFAARIGKLKTDRIALDRIMIGFNGIKIAPNTDLDSFPLLQDVNKGWLQHIRERAPARVMKEEKQNSGKIEVGAGKTFKTLDALVFAAKSDLIDEKWREDSKLVAIMGSDLLADKYFPLYNEQKATEQVASDVVISQKRVGGMQAITVPFMPKGTILITRLDNLSIYYQNGAMRRTFKDSPEYDCYEDFLSSNEDYVIQNYECVALLENIKMLDDSTPENPDD</sequence>
<name>A0A9X4G4Q2_ACTEU</name>
<proteinExistence type="predicted"/>
<dbReference type="NCBIfam" id="TIGR01551">
    <property type="entry name" value="major_capsid_P2"/>
    <property type="match status" value="1"/>
</dbReference>
<dbReference type="InterPro" id="IPR006441">
    <property type="entry name" value="Phage_P2_GpN"/>
</dbReference>
<protein>
    <submittedName>
        <fullName evidence="1">Phage major capsid protein, P2 family</fullName>
    </submittedName>
</protein>
<organism evidence="1 2">
    <name type="scientific">Actinobacillus equuli subsp. equuli</name>
    <dbReference type="NCBI Taxonomy" id="202947"/>
    <lineage>
        <taxon>Bacteria</taxon>
        <taxon>Pseudomonadati</taxon>
        <taxon>Pseudomonadota</taxon>
        <taxon>Gammaproteobacteria</taxon>
        <taxon>Pasteurellales</taxon>
        <taxon>Pasteurellaceae</taxon>
        <taxon>Actinobacillus</taxon>
    </lineage>
</organism>
<dbReference type="Proteomes" id="UP001142444">
    <property type="component" value="Unassembled WGS sequence"/>
</dbReference>
<evidence type="ECO:0000313" key="2">
    <source>
        <dbReference type="Proteomes" id="UP001142444"/>
    </source>
</evidence>
<gene>
    <name evidence="1" type="ORF">OQ257_05690</name>
</gene>
<reference evidence="1" key="2">
    <citation type="journal article" date="2023" name="Pathogens">
        <title>Pathological Features and Genomic Characterization of an Actinobacillus equuli subsp. equuli Bearing Unique Virulence-Associated Genes from an Adult Horse with Pleuropneumonia.</title>
        <authorList>
            <person name="Kamali M."/>
            <person name="Carossino M."/>
            <person name="Del Piero F."/>
            <person name="Peak L."/>
            <person name="Mitchell M.S."/>
            <person name="Willette J."/>
            <person name="Baker R."/>
            <person name="Li F."/>
            <person name="Kenez A."/>
            <person name="Balasuriya U.B.R."/>
            <person name="Go Y.Y."/>
        </authorList>
    </citation>
    <scope>NUCLEOTIDE SEQUENCE</scope>
    <source>
        <strain evidence="1">4524</strain>
    </source>
</reference>
<comment type="caution">
    <text evidence="1">The sequence shown here is derived from an EMBL/GenBank/DDBJ whole genome shotgun (WGS) entry which is preliminary data.</text>
</comment>
<evidence type="ECO:0000313" key="1">
    <source>
        <dbReference type="EMBL" id="MDE8034655.1"/>
    </source>
</evidence>